<evidence type="ECO:0000313" key="4">
    <source>
        <dbReference type="Proteomes" id="UP000433577"/>
    </source>
</evidence>
<dbReference type="GO" id="GO:0016491">
    <property type="term" value="F:oxidoreductase activity"/>
    <property type="evidence" value="ECO:0007669"/>
    <property type="project" value="InterPro"/>
</dbReference>
<organism evidence="3 4">
    <name type="scientific">Paraburkholderia acidisoli</name>
    <dbReference type="NCBI Taxonomy" id="2571748"/>
    <lineage>
        <taxon>Bacteria</taxon>
        <taxon>Pseudomonadati</taxon>
        <taxon>Pseudomonadota</taxon>
        <taxon>Betaproteobacteria</taxon>
        <taxon>Burkholderiales</taxon>
        <taxon>Burkholderiaceae</taxon>
        <taxon>Paraburkholderia</taxon>
    </lineage>
</organism>
<feature type="domain" description="Alkyl hydroperoxide reductase subunit C/ Thiol specific antioxidant" evidence="2">
    <location>
        <begin position="14"/>
        <end position="99"/>
    </location>
</feature>
<gene>
    <name evidence="3" type="ORF">FAZ98_16315</name>
</gene>
<keyword evidence="4" id="KW-1185">Reference proteome</keyword>
<dbReference type="Pfam" id="PF00578">
    <property type="entry name" value="AhpC-TSA"/>
    <property type="match status" value="1"/>
</dbReference>
<reference evidence="3 4" key="1">
    <citation type="submission" date="2019-12" db="EMBL/GenBank/DDBJ databases">
        <title>Paraburkholderia acidiphila 7Q-K02 sp. nov and Paraburkholderia acidisoli DHF22 sp. nov., two strains isolated from forest soil.</title>
        <authorList>
            <person name="Gao Z."/>
            <person name="Qiu L."/>
        </authorList>
    </citation>
    <scope>NUCLEOTIDE SEQUENCE [LARGE SCALE GENOMIC DNA]</scope>
    <source>
        <strain evidence="3 4">DHF22</strain>
    </source>
</reference>
<dbReference type="Proteomes" id="UP000433577">
    <property type="component" value="Chromosome 2"/>
</dbReference>
<dbReference type="InterPro" id="IPR000866">
    <property type="entry name" value="AhpC/TSA"/>
</dbReference>
<dbReference type="AlphaFoldDB" id="A0A7Z2GKA3"/>
<dbReference type="OrthoDB" id="9811352at2"/>
<dbReference type="GO" id="GO:0016209">
    <property type="term" value="F:antioxidant activity"/>
    <property type="evidence" value="ECO:0007669"/>
    <property type="project" value="InterPro"/>
</dbReference>
<protein>
    <submittedName>
        <fullName evidence="3">Redoxin domain-containing protein</fullName>
    </submittedName>
</protein>
<dbReference type="KEGG" id="pacs:FAZ98_16315"/>
<feature type="compositionally biased region" description="Polar residues" evidence="1">
    <location>
        <begin position="157"/>
        <end position="166"/>
    </location>
</feature>
<dbReference type="InterPro" id="IPR050553">
    <property type="entry name" value="Thioredoxin_ResA/DsbE_sf"/>
</dbReference>
<name>A0A7Z2GKA3_9BURK</name>
<dbReference type="PANTHER" id="PTHR42852:SF13">
    <property type="entry name" value="PROTEIN DIPZ"/>
    <property type="match status" value="1"/>
</dbReference>
<proteinExistence type="predicted"/>
<evidence type="ECO:0000259" key="2">
    <source>
        <dbReference type="Pfam" id="PF00578"/>
    </source>
</evidence>
<dbReference type="RefSeq" id="WP_158952355.1">
    <property type="nucleotide sequence ID" value="NZ_CP046914.1"/>
</dbReference>
<dbReference type="EMBL" id="CP046914">
    <property type="protein sequence ID" value="QGZ63362.1"/>
    <property type="molecule type" value="Genomic_DNA"/>
</dbReference>
<accession>A0A7Z2GKA3</accession>
<dbReference type="PANTHER" id="PTHR42852">
    <property type="entry name" value="THIOL:DISULFIDE INTERCHANGE PROTEIN DSBE"/>
    <property type="match status" value="1"/>
</dbReference>
<dbReference type="SUPFAM" id="SSF52833">
    <property type="entry name" value="Thioredoxin-like"/>
    <property type="match status" value="1"/>
</dbReference>
<sequence length="183" mass="20304">MHYEIEASAWLNTDRPLSLRALRGRVVVVTVFQMLCPGCAQTSLPQAARLHALFPREDLAVIGLHSVFEHHAAMTPEALRAFAHEYRLRFPIAIDAARARSPVPITMENWALQGTPSLMVFDRSGALALQQFGHLEDLRLGAVLGELVAQRAAEPATSETRPTQYRDTPETSVEAPCHENCRI</sequence>
<evidence type="ECO:0000256" key="1">
    <source>
        <dbReference type="SAM" id="MobiDB-lite"/>
    </source>
</evidence>
<dbReference type="Gene3D" id="3.40.30.10">
    <property type="entry name" value="Glutaredoxin"/>
    <property type="match status" value="1"/>
</dbReference>
<feature type="region of interest" description="Disordered" evidence="1">
    <location>
        <begin position="151"/>
        <end position="176"/>
    </location>
</feature>
<evidence type="ECO:0000313" key="3">
    <source>
        <dbReference type="EMBL" id="QGZ63362.1"/>
    </source>
</evidence>
<dbReference type="InterPro" id="IPR036249">
    <property type="entry name" value="Thioredoxin-like_sf"/>
</dbReference>